<dbReference type="AlphaFoldDB" id="A0A211ZP41"/>
<gene>
    <name evidence="1" type="ORF">BWR60_10965</name>
</gene>
<protein>
    <submittedName>
        <fullName evidence="1">Polyketide cyclase</fullName>
    </submittedName>
</protein>
<proteinExistence type="predicted"/>
<evidence type="ECO:0000313" key="1">
    <source>
        <dbReference type="EMBL" id="OWJ67052.1"/>
    </source>
</evidence>
<dbReference type="CDD" id="cd07812">
    <property type="entry name" value="SRPBCC"/>
    <property type="match status" value="1"/>
</dbReference>
<keyword evidence="2" id="KW-1185">Reference proteome</keyword>
<dbReference type="EMBL" id="NHON01000016">
    <property type="protein sequence ID" value="OWJ67052.1"/>
    <property type="molecule type" value="Genomic_DNA"/>
</dbReference>
<dbReference type="STRING" id="1122125.GCA_000423185_02865"/>
<dbReference type="InterPro" id="IPR023393">
    <property type="entry name" value="START-like_dom_sf"/>
</dbReference>
<evidence type="ECO:0000313" key="2">
    <source>
        <dbReference type="Proteomes" id="UP000196655"/>
    </source>
</evidence>
<dbReference type="RefSeq" id="WP_088151061.1">
    <property type="nucleotide sequence ID" value="NZ_NHON01000016.1"/>
</dbReference>
<reference evidence="2" key="1">
    <citation type="submission" date="2017-05" db="EMBL/GenBank/DDBJ databases">
        <authorList>
            <person name="Macchi M."/>
            <person name="Festa S."/>
            <person name="Coppotelli B.M."/>
            <person name="Morelli I.S."/>
        </authorList>
    </citation>
    <scope>NUCLEOTIDE SEQUENCE [LARGE SCALE GENOMIC DNA]</scope>
    <source>
        <strain evidence="2">I</strain>
    </source>
</reference>
<organism evidence="1 2">
    <name type="scientific">Inquilinus limosus</name>
    <dbReference type="NCBI Taxonomy" id="171674"/>
    <lineage>
        <taxon>Bacteria</taxon>
        <taxon>Pseudomonadati</taxon>
        <taxon>Pseudomonadota</taxon>
        <taxon>Alphaproteobacteria</taxon>
        <taxon>Rhodospirillales</taxon>
        <taxon>Rhodospirillaceae</taxon>
        <taxon>Inquilinus</taxon>
    </lineage>
</organism>
<dbReference type="OrthoDB" id="880456at2"/>
<dbReference type="Proteomes" id="UP000196655">
    <property type="component" value="Unassembled WGS sequence"/>
</dbReference>
<accession>A0A211ZP41</accession>
<dbReference type="SUPFAM" id="SSF55961">
    <property type="entry name" value="Bet v1-like"/>
    <property type="match status" value="1"/>
</dbReference>
<name>A0A211ZP41_9PROT</name>
<comment type="caution">
    <text evidence="1">The sequence shown here is derived from an EMBL/GenBank/DDBJ whole genome shotgun (WGS) entry which is preliminary data.</text>
</comment>
<dbReference type="Gene3D" id="3.30.530.20">
    <property type="match status" value="1"/>
</dbReference>
<sequence>MSRALPSRTLSVWIDREPDAVYAFLSVPENFMRWASGLADSLKRDGDGWIADTPEGTMRVRFTPPNPFRVADHWVIPSSGPEISLPIRVLANGGGSEVTFHLFRQPEMDDARFARDADWVGRDLATLKQVLETGSPGA</sequence>